<dbReference type="SUPFAM" id="SSF52540">
    <property type="entry name" value="P-loop containing nucleoside triphosphate hydrolases"/>
    <property type="match status" value="1"/>
</dbReference>
<evidence type="ECO:0000313" key="10">
    <source>
        <dbReference type="Proteomes" id="UP000006728"/>
    </source>
</evidence>
<dbReference type="InterPro" id="IPR027417">
    <property type="entry name" value="P-loop_NTPase"/>
</dbReference>
<keyword evidence="3" id="KW-0813">Transport</keyword>
<dbReference type="GO" id="GO:0016887">
    <property type="term" value="F:ATP hydrolysis activity"/>
    <property type="evidence" value="ECO:0007669"/>
    <property type="project" value="InterPro"/>
</dbReference>
<dbReference type="GO" id="GO:0005886">
    <property type="term" value="C:plasma membrane"/>
    <property type="evidence" value="ECO:0007669"/>
    <property type="project" value="UniProtKB-SubCell"/>
</dbReference>
<dbReference type="GO" id="GO:0005524">
    <property type="term" value="F:ATP binding"/>
    <property type="evidence" value="ECO:0007669"/>
    <property type="project" value="UniProtKB-KW"/>
</dbReference>
<sequence length="286" mass="30305">MNMERGQACVATGAEHDRPVLEVEGLTVELGGRRVVDGVDFRLGRGERRGVIGESGSGKSLTGLALLGLLPTGARAGGSVRFDGEELLGLPESRRAQFRGASIAMVFQDALSALNPLVRVGRQVAEPLRRHRGLARSEAHAAAIEMLARVGFSDPERAVRCCPPQLSGGQRQRVALAMALACRPAVLVADEPTTALDVTVQADILALLTDIADGDDAPALLFISHDLAVVAQLCSSAMVMHNGTIVEHAPMTDLIRAPQHPQTVELVESALSLEAPPRHHERKAVS</sequence>
<dbReference type="HOGENOM" id="CLU_000604_1_23_11"/>
<evidence type="ECO:0000259" key="8">
    <source>
        <dbReference type="PROSITE" id="PS50893"/>
    </source>
</evidence>
<dbReference type="Proteomes" id="UP000006728">
    <property type="component" value="Chromosome"/>
</dbReference>
<dbReference type="Pfam" id="PF00005">
    <property type="entry name" value="ABC_tran"/>
    <property type="match status" value="1"/>
</dbReference>
<accession>A4FD30</accession>
<keyword evidence="5" id="KW-0547">Nucleotide-binding</keyword>
<reference evidence="9 10" key="1">
    <citation type="journal article" date="2007" name="Nat. Biotechnol.">
        <title>Complete genome sequence of the erythromycin-producing bacterium Saccharopolyspora erythraea NRRL23338.</title>
        <authorList>
            <person name="Oliynyk M."/>
            <person name="Samborskyy M."/>
            <person name="Lester J.B."/>
            <person name="Mironenko T."/>
            <person name="Scott N."/>
            <person name="Dickens S."/>
            <person name="Haydock S.F."/>
            <person name="Leadlay P.F."/>
        </authorList>
    </citation>
    <scope>NUCLEOTIDE SEQUENCE [LARGE SCALE GENOMIC DNA]</scope>
    <source>
        <strain evidence="10">ATCC 11635 / DSM 40517 / JCM 4748 / NBRC 13426 / NCIMB 8594 / NRRL 2338</strain>
    </source>
</reference>
<dbReference type="KEGG" id="sen:SACE_2672"/>
<dbReference type="PANTHER" id="PTHR43297">
    <property type="entry name" value="OLIGOPEPTIDE TRANSPORT ATP-BINDING PROTEIN APPD"/>
    <property type="match status" value="1"/>
</dbReference>
<feature type="domain" description="ABC transporter" evidence="8">
    <location>
        <begin position="21"/>
        <end position="267"/>
    </location>
</feature>
<keyword evidence="4" id="KW-1003">Cell membrane</keyword>
<gene>
    <name evidence="9" type="ordered locus">SACE_2672</name>
</gene>
<dbReference type="eggNOG" id="COG0444">
    <property type="taxonomic scope" value="Bacteria"/>
</dbReference>
<dbReference type="STRING" id="405948.SACE_2672"/>
<dbReference type="PANTHER" id="PTHR43297:SF2">
    <property type="entry name" value="DIPEPTIDE TRANSPORT ATP-BINDING PROTEIN DPPD"/>
    <property type="match status" value="1"/>
</dbReference>
<evidence type="ECO:0000256" key="6">
    <source>
        <dbReference type="ARBA" id="ARBA00022840"/>
    </source>
</evidence>
<dbReference type="EMBL" id="AM420293">
    <property type="protein sequence ID" value="CAM01955.1"/>
    <property type="molecule type" value="Genomic_DNA"/>
</dbReference>
<dbReference type="InterPro" id="IPR003593">
    <property type="entry name" value="AAA+_ATPase"/>
</dbReference>
<keyword evidence="7" id="KW-0472">Membrane</keyword>
<dbReference type="InterPro" id="IPR050388">
    <property type="entry name" value="ABC_Ni/Peptide_Import"/>
</dbReference>
<proteinExistence type="inferred from homology"/>
<dbReference type="CDD" id="cd03257">
    <property type="entry name" value="ABC_NikE_OppD_transporters"/>
    <property type="match status" value="1"/>
</dbReference>
<dbReference type="PROSITE" id="PS50893">
    <property type="entry name" value="ABC_TRANSPORTER_2"/>
    <property type="match status" value="1"/>
</dbReference>
<organism evidence="9 10">
    <name type="scientific">Saccharopolyspora erythraea (strain ATCC 11635 / DSM 40517 / JCM 4748 / NBRC 13426 / NCIMB 8594 / NRRL 2338)</name>
    <dbReference type="NCBI Taxonomy" id="405948"/>
    <lineage>
        <taxon>Bacteria</taxon>
        <taxon>Bacillati</taxon>
        <taxon>Actinomycetota</taxon>
        <taxon>Actinomycetes</taxon>
        <taxon>Pseudonocardiales</taxon>
        <taxon>Pseudonocardiaceae</taxon>
        <taxon>Saccharopolyspora</taxon>
    </lineage>
</organism>
<comment type="similarity">
    <text evidence="2">Belongs to the ABC transporter superfamily.</text>
</comment>
<comment type="subcellular location">
    <subcellularLocation>
        <location evidence="1">Cell membrane</location>
        <topology evidence="1">Peripheral membrane protein</topology>
    </subcellularLocation>
</comment>
<dbReference type="InterPro" id="IPR003439">
    <property type="entry name" value="ABC_transporter-like_ATP-bd"/>
</dbReference>
<keyword evidence="10" id="KW-1185">Reference proteome</keyword>
<evidence type="ECO:0000313" key="9">
    <source>
        <dbReference type="EMBL" id="CAM01955.1"/>
    </source>
</evidence>
<evidence type="ECO:0000256" key="4">
    <source>
        <dbReference type="ARBA" id="ARBA00022475"/>
    </source>
</evidence>
<dbReference type="Gene3D" id="3.40.50.300">
    <property type="entry name" value="P-loop containing nucleotide triphosphate hydrolases"/>
    <property type="match status" value="1"/>
</dbReference>
<dbReference type="InterPro" id="IPR017871">
    <property type="entry name" value="ABC_transporter-like_CS"/>
</dbReference>
<keyword evidence="6 9" id="KW-0067">ATP-binding</keyword>
<dbReference type="PROSITE" id="PS00211">
    <property type="entry name" value="ABC_TRANSPORTER_1"/>
    <property type="match status" value="1"/>
</dbReference>
<evidence type="ECO:0000256" key="3">
    <source>
        <dbReference type="ARBA" id="ARBA00022448"/>
    </source>
</evidence>
<name>A4FD30_SACEN</name>
<evidence type="ECO:0000256" key="7">
    <source>
        <dbReference type="ARBA" id="ARBA00023136"/>
    </source>
</evidence>
<protein>
    <submittedName>
        <fullName evidence="9">Oligopeptide ABC transporter ATP-binding protein</fullName>
    </submittedName>
</protein>
<evidence type="ECO:0000256" key="1">
    <source>
        <dbReference type="ARBA" id="ARBA00004202"/>
    </source>
</evidence>
<evidence type="ECO:0000256" key="5">
    <source>
        <dbReference type="ARBA" id="ARBA00022741"/>
    </source>
</evidence>
<dbReference type="SMART" id="SM00382">
    <property type="entry name" value="AAA"/>
    <property type="match status" value="1"/>
</dbReference>
<dbReference type="AlphaFoldDB" id="A4FD30"/>
<evidence type="ECO:0000256" key="2">
    <source>
        <dbReference type="ARBA" id="ARBA00005417"/>
    </source>
</evidence>